<dbReference type="Pfam" id="PF02709">
    <property type="entry name" value="Glyco_transf_7C"/>
    <property type="match status" value="1"/>
</dbReference>
<dbReference type="Gene3D" id="3.90.550.10">
    <property type="entry name" value="Spore Coat Polysaccharide Biosynthesis Protein SpsA, Chain A"/>
    <property type="match status" value="1"/>
</dbReference>
<dbReference type="Proteomes" id="UP000249577">
    <property type="component" value="Unassembled WGS sequence"/>
</dbReference>
<evidence type="ECO:0000313" key="5">
    <source>
        <dbReference type="EMBL" id="PZQ10739.1"/>
    </source>
</evidence>
<sequence length="283" mass="30700">MTGISVLTLARGRTAHLMNLIEGLRRSETGPAELVVIDMNDEPLILAPCPFPTRLVRLPGGGLPLAAARNLAARLSASEKLLFLDADCIPSRGLVRALESALGEIDALICPETFYLGPEDARRRWIEADLDAAGKPHPVRPFPRSGRSIEPNPGLFWSLAFGVRRATFETLGGFDEAFVGYGGEDTDLGFAARAAGVPIVLTAEARAFHQHHPSSDPPVEHLADIVRNAEIFRRKWGRWPMEGWLAAFERDGLIRVGAETIERLPPGAHSGPALECAREVSPV</sequence>
<accession>A0A2W5K4A5</accession>
<dbReference type="InterPro" id="IPR027791">
    <property type="entry name" value="Galactosyl_T_C"/>
</dbReference>
<dbReference type="PANTHER" id="PTHR43179:SF12">
    <property type="entry name" value="GALACTOFURANOSYLTRANSFERASE GLFT2"/>
    <property type="match status" value="1"/>
</dbReference>
<dbReference type="AlphaFoldDB" id="A0A2W5K4A5"/>
<evidence type="ECO:0000256" key="2">
    <source>
        <dbReference type="ARBA" id="ARBA00022676"/>
    </source>
</evidence>
<organism evidence="5 6">
    <name type="scientific">Ancylobacter novellus</name>
    <name type="common">Thiobacillus novellus</name>
    <dbReference type="NCBI Taxonomy" id="921"/>
    <lineage>
        <taxon>Bacteria</taxon>
        <taxon>Pseudomonadati</taxon>
        <taxon>Pseudomonadota</taxon>
        <taxon>Alphaproteobacteria</taxon>
        <taxon>Hyphomicrobiales</taxon>
        <taxon>Xanthobacteraceae</taxon>
        <taxon>Ancylobacter</taxon>
    </lineage>
</organism>
<evidence type="ECO:0000313" key="6">
    <source>
        <dbReference type="Proteomes" id="UP000249577"/>
    </source>
</evidence>
<keyword evidence="3 5" id="KW-0808">Transferase</keyword>
<dbReference type="PANTHER" id="PTHR43179">
    <property type="entry name" value="RHAMNOSYLTRANSFERASE WBBL"/>
    <property type="match status" value="1"/>
</dbReference>
<evidence type="ECO:0000256" key="3">
    <source>
        <dbReference type="ARBA" id="ARBA00022679"/>
    </source>
</evidence>
<dbReference type="GO" id="GO:0016757">
    <property type="term" value="F:glycosyltransferase activity"/>
    <property type="evidence" value="ECO:0007669"/>
    <property type="project" value="UniProtKB-KW"/>
</dbReference>
<name>A0A2W5K4A5_ANCNO</name>
<evidence type="ECO:0000259" key="4">
    <source>
        <dbReference type="Pfam" id="PF02709"/>
    </source>
</evidence>
<comment type="similarity">
    <text evidence="1">Belongs to the glycosyltransferase 2 family.</text>
</comment>
<dbReference type="InterPro" id="IPR029044">
    <property type="entry name" value="Nucleotide-diphossugar_trans"/>
</dbReference>
<proteinExistence type="inferred from homology"/>
<dbReference type="EMBL" id="QFPN01000014">
    <property type="protein sequence ID" value="PZQ10739.1"/>
    <property type="molecule type" value="Genomic_DNA"/>
</dbReference>
<evidence type="ECO:0000256" key="1">
    <source>
        <dbReference type="ARBA" id="ARBA00006739"/>
    </source>
</evidence>
<gene>
    <name evidence="5" type="ORF">DI565_19360</name>
</gene>
<dbReference type="CDD" id="cd00761">
    <property type="entry name" value="Glyco_tranf_GTA_type"/>
    <property type="match status" value="1"/>
</dbReference>
<keyword evidence="2" id="KW-0328">Glycosyltransferase</keyword>
<feature type="domain" description="Galactosyltransferase C-terminal" evidence="4">
    <location>
        <begin position="161"/>
        <end position="197"/>
    </location>
</feature>
<protein>
    <submittedName>
        <fullName evidence="5">Glycosyl transferase</fullName>
    </submittedName>
</protein>
<comment type="caution">
    <text evidence="5">The sequence shown here is derived from an EMBL/GenBank/DDBJ whole genome shotgun (WGS) entry which is preliminary data.</text>
</comment>
<reference evidence="5 6" key="1">
    <citation type="submission" date="2017-08" db="EMBL/GenBank/DDBJ databases">
        <title>Infants hospitalized years apart are colonized by the same room-sourced microbial strains.</title>
        <authorList>
            <person name="Brooks B."/>
            <person name="Olm M.R."/>
            <person name="Firek B.A."/>
            <person name="Baker R."/>
            <person name="Thomas B.C."/>
            <person name="Morowitz M.J."/>
            <person name="Banfield J.F."/>
        </authorList>
    </citation>
    <scope>NUCLEOTIDE SEQUENCE [LARGE SCALE GENOMIC DNA]</scope>
    <source>
        <strain evidence="5">S2_005_003_R2_43</strain>
    </source>
</reference>
<dbReference type="SUPFAM" id="SSF53448">
    <property type="entry name" value="Nucleotide-diphospho-sugar transferases"/>
    <property type="match status" value="1"/>
</dbReference>